<feature type="transmembrane region" description="Helical" evidence="2">
    <location>
        <begin position="200"/>
        <end position="221"/>
    </location>
</feature>
<feature type="region of interest" description="Disordered" evidence="1">
    <location>
        <begin position="152"/>
        <end position="182"/>
    </location>
</feature>
<comment type="caution">
    <text evidence="4">The sequence shown here is derived from an EMBL/GenBank/DDBJ whole genome shotgun (WGS) entry which is preliminary data.</text>
</comment>
<feature type="domain" description="YdbS-like PH" evidence="3">
    <location>
        <begin position="270"/>
        <end position="337"/>
    </location>
</feature>
<dbReference type="PANTHER" id="PTHR34473:SF2">
    <property type="entry name" value="UPF0699 TRANSMEMBRANE PROTEIN YDBT"/>
    <property type="match status" value="1"/>
</dbReference>
<feature type="domain" description="YdbS-like PH" evidence="3">
    <location>
        <begin position="417"/>
        <end position="493"/>
    </location>
</feature>
<proteinExistence type="predicted"/>
<keyword evidence="2" id="KW-1133">Transmembrane helix</keyword>
<dbReference type="InterPro" id="IPR005182">
    <property type="entry name" value="YdbS-like_PH"/>
</dbReference>
<dbReference type="AlphaFoldDB" id="A0A927CBM1"/>
<dbReference type="PIRSF" id="PIRSF026631">
    <property type="entry name" value="UCP026631"/>
    <property type="match status" value="1"/>
</dbReference>
<evidence type="ECO:0000256" key="1">
    <source>
        <dbReference type="SAM" id="MobiDB-lite"/>
    </source>
</evidence>
<reference evidence="4" key="1">
    <citation type="submission" date="2020-09" db="EMBL/GenBank/DDBJ databases">
        <title>A novel bacterium of genus Paenibacillus, isolated from South China Sea.</title>
        <authorList>
            <person name="Huang H."/>
            <person name="Mo K."/>
            <person name="Hu Y."/>
        </authorList>
    </citation>
    <scope>NUCLEOTIDE SEQUENCE</scope>
    <source>
        <strain evidence="4">IB182363</strain>
    </source>
</reference>
<feature type="transmembrane region" description="Helical" evidence="2">
    <location>
        <begin position="369"/>
        <end position="391"/>
    </location>
</feature>
<keyword evidence="2" id="KW-0812">Transmembrane</keyword>
<dbReference type="Pfam" id="PF03703">
    <property type="entry name" value="bPH_2"/>
    <property type="match status" value="3"/>
</dbReference>
<feature type="domain" description="YdbS-like PH" evidence="3">
    <location>
        <begin position="63"/>
        <end position="143"/>
    </location>
</feature>
<dbReference type="RefSeq" id="WP_190930296.1">
    <property type="nucleotide sequence ID" value="NZ_JACXJA010000031.1"/>
</dbReference>
<evidence type="ECO:0000256" key="2">
    <source>
        <dbReference type="SAM" id="Phobius"/>
    </source>
</evidence>
<keyword evidence="5" id="KW-1185">Reference proteome</keyword>
<feature type="transmembrane region" description="Helical" evidence="2">
    <location>
        <begin position="7"/>
        <end position="30"/>
    </location>
</feature>
<feature type="transmembrane region" description="Helical" evidence="2">
    <location>
        <begin position="245"/>
        <end position="268"/>
    </location>
</feature>
<dbReference type="PANTHER" id="PTHR34473">
    <property type="entry name" value="UPF0699 TRANSMEMBRANE PROTEIN YDBS"/>
    <property type="match status" value="1"/>
</dbReference>
<feature type="compositionally biased region" description="Basic and acidic residues" evidence="1">
    <location>
        <begin position="152"/>
        <end position="164"/>
    </location>
</feature>
<evidence type="ECO:0000259" key="3">
    <source>
        <dbReference type="Pfam" id="PF03703"/>
    </source>
</evidence>
<organism evidence="4 5">
    <name type="scientific">Paenibacillus oceani</name>
    <dbReference type="NCBI Taxonomy" id="2772510"/>
    <lineage>
        <taxon>Bacteria</taxon>
        <taxon>Bacillati</taxon>
        <taxon>Bacillota</taxon>
        <taxon>Bacilli</taxon>
        <taxon>Bacillales</taxon>
        <taxon>Paenibacillaceae</taxon>
        <taxon>Paenibacillus</taxon>
    </lineage>
</organism>
<dbReference type="EMBL" id="JACXJA010000031">
    <property type="protein sequence ID" value="MBD2864675.1"/>
    <property type="molecule type" value="Genomic_DNA"/>
</dbReference>
<gene>
    <name evidence="4" type="ORF">IDH45_22055</name>
</gene>
<name>A0A927CBM1_9BACL</name>
<feature type="transmembrane region" description="Helical" evidence="2">
    <location>
        <begin position="42"/>
        <end position="61"/>
    </location>
</feature>
<evidence type="ECO:0000313" key="5">
    <source>
        <dbReference type="Proteomes" id="UP000639396"/>
    </source>
</evidence>
<sequence>MNETRRLHPVFILFTTVQWIKAMLPLIILILFKDIDWSNPHWAVYTVAPVLLIVLIVFGVLQWKKFVYVLEDDKIAIRKGVLFREEKSIYFGRIHSVNTEQPLLQRLLGVVQLKIETPGGKADSDGVLPAVAVADAERLQLWLREAKAAADRHPDHVSAEKPELGDASADAADSSLREPSDTDSAAAPIVRLSAGQLAKAAFTSMNIGLVFVFIAGVMSFADDLLPQRFSDRIFEEATALMPSGWAIVIAVLIGLLLAWLLSVVLYVVKYAGFTVTRQGEQIAVTYGLLEKKKHLFSPERVQAVMVKEGWLRQALGYGQMELRVVASAKEDKLMFHPLFRMSELPRIIEAFLPQFAATPIEARPPKRAFLYYIRIELLLAALLSAGLIAYFRIPGMWSLLLLPLVTAWATRRFLDSGMTLTDKQLTIQNRLITKTTCYVRRPQIMSLQVKGSVTQRKKRVMTLKVNLMGHTGDNTWSVEHIDKQDIDRVWSWYSRRV</sequence>
<dbReference type="InterPro" id="IPR014529">
    <property type="entry name" value="UCP026631"/>
</dbReference>
<keyword evidence="2" id="KW-0472">Membrane</keyword>
<accession>A0A927CBM1</accession>
<dbReference type="Proteomes" id="UP000639396">
    <property type="component" value="Unassembled WGS sequence"/>
</dbReference>
<protein>
    <submittedName>
        <fullName evidence="4">PH domain-containing protein</fullName>
    </submittedName>
</protein>
<evidence type="ECO:0000313" key="4">
    <source>
        <dbReference type="EMBL" id="MBD2864675.1"/>
    </source>
</evidence>